<evidence type="ECO:0000256" key="2">
    <source>
        <dbReference type="ARBA" id="ARBA00022679"/>
    </source>
</evidence>
<dbReference type="RefSeq" id="WP_117328274.1">
    <property type="nucleotide sequence ID" value="NZ_QVTE01000056.1"/>
</dbReference>
<proteinExistence type="predicted"/>
<dbReference type="PANTHER" id="PTHR13778">
    <property type="entry name" value="GLYCOSYLTRANSFERASE 8 DOMAIN-CONTAINING PROTEIN"/>
    <property type="match status" value="1"/>
</dbReference>
<dbReference type="AlphaFoldDB" id="A0A372LDW2"/>
<dbReference type="InterPro" id="IPR029044">
    <property type="entry name" value="Nucleotide-diphossugar_trans"/>
</dbReference>
<dbReference type="GO" id="GO:0016757">
    <property type="term" value="F:glycosyltransferase activity"/>
    <property type="evidence" value="ECO:0007669"/>
    <property type="project" value="UniProtKB-KW"/>
</dbReference>
<protein>
    <submittedName>
        <fullName evidence="4">Glycosyltransferase family 8 protein</fullName>
    </submittedName>
</protein>
<dbReference type="Pfam" id="PF01501">
    <property type="entry name" value="Glyco_transf_8"/>
    <property type="match status" value="1"/>
</dbReference>
<dbReference type="SUPFAM" id="SSF53448">
    <property type="entry name" value="Nucleotide-diphospho-sugar transferases"/>
    <property type="match status" value="1"/>
</dbReference>
<sequence length="265" mass="31462">MSTIHVVTAVNDDFAKHLGVMLYSMLENKASTNPVIIYIIDSQISKKNKSLLTEIVKRFDAEIKFLTIDPTLYDGYFLTQHLTQETYHRISIPDLLEKDIEKVMYLDIDMIIKEDITELWDIDIDNYFLSAVIDAWQGVNKLRHSDLSIPEDCDYFNAGVLVLNLKKWREHNITNQIIEFMNKNQEIIRYPSQDPMNAILHDKWLQLDAKWNYQSKHVYFSDLRLEPAIIHYTGNDSKPWWSSKHPLRDEYFKYKKKMKKKLKKN</sequence>
<comment type="caution">
    <text evidence="4">The sequence shown here is derived from an EMBL/GenBank/DDBJ whole genome shotgun (WGS) entry which is preliminary data.</text>
</comment>
<name>A0A372LDW2_9BACI</name>
<keyword evidence="2 4" id="KW-0808">Transferase</keyword>
<gene>
    <name evidence="4" type="ORF">D0469_18825</name>
</gene>
<accession>A0A372LDW2</accession>
<dbReference type="PANTHER" id="PTHR13778:SF47">
    <property type="entry name" value="LIPOPOLYSACCHARIDE 1,3-GALACTOSYLTRANSFERASE"/>
    <property type="match status" value="1"/>
</dbReference>
<dbReference type="InterPro" id="IPR050748">
    <property type="entry name" value="Glycosyltrans_8_dom-fam"/>
</dbReference>
<evidence type="ECO:0000256" key="3">
    <source>
        <dbReference type="ARBA" id="ARBA00022723"/>
    </source>
</evidence>
<evidence type="ECO:0000313" key="5">
    <source>
        <dbReference type="Proteomes" id="UP000264541"/>
    </source>
</evidence>
<dbReference type="Gene3D" id="3.90.550.10">
    <property type="entry name" value="Spore Coat Polysaccharide Biosynthesis Protein SpsA, Chain A"/>
    <property type="match status" value="1"/>
</dbReference>
<keyword evidence="5" id="KW-1185">Reference proteome</keyword>
<organism evidence="4 5">
    <name type="scientific">Peribacillus saganii</name>
    <dbReference type="NCBI Taxonomy" id="2303992"/>
    <lineage>
        <taxon>Bacteria</taxon>
        <taxon>Bacillati</taxon>
        <taxon>Bacillota</taxon>
        <taxon>Bacilli</taxon>
        <taxon>Bacillales</taxon>
        <taxon>Bacillaceae</taxon>
        <taxon>Peribacillus</taxon>
    </lineage>
</organism>
<dbReference type="Proteomes" id="UP000264541">
    <property type="component" value="Unassembled WGS sequence"/>
</dbReference>
<keyword evidence="3" id="KW-0479">Metal-binding</keyword>
<dbReference type="CDD" id="cd04194">
    <property type="entry name" value="GT8_A4GalT_like"/>
    <property type="match status" value="1"/>
</dbReference>
<dbReference type="EMBL" id="QVTE01000056">
    <property type="protein sequence ID" value="RFU64424.1"/>
    <property type="molecule type" value="Genomic_DNA"/>
</dbReference>
<dbReference type="OrthoDB" id="5672604at2"/>
<dbReference type="InterPro" id="IPR002495">
    <property type="entry name" value="Glyco_trans_8"/>
</dbReference>
<dbReference type="GO" id="GO:0046872">
    <property type="term" value="F:metal ion binding"/>
    <property type="evidence" value="ECO:0007669"/>
    <property type="project" value="UniProtKB-KW"/>
</dbReference>
<evidence type="ECO:0000313" key="4">
    <source>
        <dbReference type="EMBL" id="RFU64424.1"/>
    </source>
</evidence>
<reference evidence="4 5" key="1">
    <citation type="submission" date="2018-08" db="EMBL/GenBank/DDBJ databases">
        <title>Bacillus chawlae sp. nov., Bacillus glennii sp. nov., and Bacillus saganii sp. nov. Isolated from the Vehicle Assembly Building at Kennedy Space Center where the Viking Spacecraft were Assembled.</title>
        <authorList>
            <person name="Seuylemezian A."/>
            <person name="Vaishampayan P."/>
        </authorList>
    </citation>
    <scope>NUCLEOTIDE SEQUENCE [LARGE SCALE GENOMIC DNA]</scope>
    <source>
        <strain evidence="4 5">V47-23a</strain>
    </source>
</reference>
<keyword evidence="1" id="KW-0328">Glycosyltransferase</keyword>
<evidence type="ECO:0000256" key="1">
    <source>
        <dbReference type="ARBA" id="ARBA00022676"/>
    </source>
</evidence>